<keyword evidence="2" id="KW-0963">Cytoplasm</keyword>
<feature type="domain" description="UspA" evidence="3">
    <location>
        <begin position="3"/>
        <end position="142"/>
    </location>
</feature>
<dbReference type="PIRSF" id="PIRSF006276">
    <property type="entry name" value="UspA"/>
    <property type="match status" value="1"/>
</dbReference>
<evidence type="ECO:0000313" key="5">
    <source>
        <dbReference type="Proteomes" id="UP000555103"/>
    </source>
</evidence>
<dbReference type="InterPro" id="IPR006015">
    <property type="entry name" value="Universal_stress_UspA"/>
</dbReference>
<dbReference type="PANTHER" id="PTHR46268">
    <property type="entry name" value="STRESS RESPONSE PROTEIN NHAX"/>
    <property type="match status" value="1"/>
</dbReference>
<organism evidence="4 5">
    <name type="scientific">Dysgonomonas hofstadii</name>
    <dbReference type="NCBI Taxonomy" id="637886"/>
    <lineage>
        <taxon>Bacteria</taxon>
        <taxon>Pseudomonadati</taxon>
        <taxon>Bacteroidota</taxon>
        <taxon>Bacteroidia</taxon>
        <taxon>Bacteroidales</taxon>
        <taxon>Dysgonomonadaceae</taxon>
        <taxon>Dysgonomonas</taxon>
    </lineage>
</organism>
<comment type="caution">
    <text evidence="4">The sequence shown here is derived from an EMBL/GenBank/DDBJ whole genome shotgun (WGS) entry which is preliminary data.</text>
</comment>
<dbReference type="PANTHER" id="PTHR46268:SF6">
    <property type="entry name" value="UNIVERSAL STRESS PROTEIN UP12"/>
    <property type="match status" value="1"/>
</dbReference>
<reference evidence="4 5" key="1">
    <citation type="submission" date="2020-08" db="EMBL/GenBank/DDBJ databases">
        <title>Genomic Encyclopedia of Type Strains, Phase IV (KMG-IV): sequencing the most valuable type-strain genomes for metagenomic binning, comparative biology and taxonomic classification.</title>
        <authorList>
            <person name="Goeker M."/>
        </authorList>
    </citation>
    <scope>NUCLEOTIDE SEQUENCE [LARGE SCALE GENOMIC DNA]</scope>
    <source>
        <strain evidence="4 5">DSM 104969</strain>
    </source>
</reference>
<dbReference type="RefSeq" id="WP_183306327.1">
    <property type="nucleotide sequence ID" value="NZ_JACIEP010000004.1"/>
</dbReference>
<evidence type="ECO:0000259" key="3">
    <source>
        <dbReference type="Pfam" id="PF00582"/>
    </source>
</evidence>
<keyword evidence="5" id="KW-1185">Reference proteome</keyword>
<dbReference type="InterPro" id="IPR014729">
    <property type="entry name" value="Rossmann-like_a/b/a_fold"/>
</dbReference>
<dbReference type="InterPro" id="IPR006016">
    <property type="entry name" value="UspA"/>
</dbReference>
<dbReference type="GO" id="GO:0005737">
    <property type="term" value="C:cytoplasm"/>
    <property type="evidence" value="ECO:0007669"/>
    <property type="project" value="UniProtKB-SubCell"/>
</dbReference>
<dbReference type="Pfam" id="PF00582">
    <property type="entry name" value="Usp"/>
    <property type="match status" value="1"/>
</dbReference>
<dbReference type="SUPFAM" id="SSF52402">
    <property type="entry name" value="Adenine nucleotide alpha hydrolases-like"/>
    <property type="match status" value="1"/>
</dbReference>
<comment type="similarity">
    <text evidence="1 2">Belongs to the universal stress protein A family.</text>
</comment>
<protein>
    <recommendedName>
        <fullName evidence="2">Universal stress protein</fullName>
    </recommendedName>
</protein>
<gene>
    <name evidence="4" type="ORF">GGR21_001275</name>
</gene>
<name>A0A840CS75_9BACT</name>
<dbReference type="AlphaFoldDB" id="A0A840CS75"/>
<dbReference type="Proteomes" id="UP000555103">
    <property type="component" value="Unassembled WGS sequence"/>
</dbReference>
<evidence type="ECO:0000313" key="4">
    <source>
        <dbReference type="EMBL" id="MBB4035382.1"/>
    </source>
</evidence>
<dbReference type="CDD" id="cd00293">
    <property type="entry name" value="USP-like"/>
    <property type="match status" value="1"/>
</dbReference>
<dbReference type="Gene3D" id="3.40.50.620">
    <property type="entry name" value="HUPs"/>
    <property type="match status" value="1"/>
</dbReference>
<dbReference type="EMBL" id="JACIEP010000004">
    <property type="protein sequence ID" value="MBB4035382.1"/>
    <property type="molecule type" value="Genomic_DNA"/>
</dbReference>
<comment type="subcellular location">
    <subcellularLocation>
        <location evidence="2">Cytoplasm</location>
    </subcellularLocation>
</comment>
<proteinExistence type="inferred from homology"/>
<evidence type="ECO:0000256" key="2">
    <source>
        <dbReference type="PIRNR" id="PIRNR006276"/>
    </source>
</evidence>
<accession>A0A840CS75</accession>
<sequence length="146" mass="16027">MNYKKILIAVDSSENSLLVAQKGFELAKQLKAESALVFVVDKSKAVGNPDAGIMPNEALIVLKKEAQDTLDQLIRLSNQKQDTIKFMPEGLPKQDVLKTSELWEADLIVVGIHGKSGFSLWAMGSTTQHITLHSLIPVIVVPVHKK</sequence>
<evidence type="ECO:0000256" key="1">
    <source>
        <dbReference type="ARBA" id="ARBA00008791"/>
    </source>
</evidence>
<dbReference type="PRINTS" id="PR01438">
    <property type="entry name" value="UNVRSLSTRESS"/>
</dbReference>